<dbReference type="Gene3D" id="3.80.10.10">
    <property type="entry name" value="Ribonuclease Inhibitor"/>
    <property type="match status" value="5"/>
</dbReference>
<gene>
    <name evidence="22" type="ORF">IFM89_002633</name>
</gene>
<dbReference type="SUPFAM" id="SSF56112">
    <property type="entry name" value="Protein kinase-like (PK-like)"/>
    <property type="match status" value="2"/>
</dbReference>
<dbReference type="FunFam" id="2.60.120.430:FF:000002">
    <property type="entry name" value="Leucine-rich repeat receptor-like protein kinase"/>
    <property type="match status" value="2"/>
</dbReference>
<keyword evidence="12" id="KW-0547">Nucleotide-binding</keyword>
<evidence type="ECO:0000256" key="5">
    <source>
        <dbReference type="ARBA" id="ARBA00022527"/>
    </source>
</evidence>
<dbReference type="FunFam" id="3.80.10.10:FF:000041">
    <property type="entry name" value="LRR receptor-like serine/threonine-protein kinase ERECTA"/>
    <property type="match status" value="1"/>
</dbReference>
<evidence type="ECO:0000256" key="12">
    <source>
        <dbReference type="ARBA" id="ARBA00022741"/>
    </source>
</evidence>
<dbReference type="EMBL" id="JADFTS010000009">
    <property type="protein sequence ID" value="KAF9587452.1"/>
    <property type="molecule type" value="Genomic_DNA"/>
</dbReference>
<proteinExistence type="predicted"/>
<dbReference type="InterPro" id="IPR003591">
    <property type="entry name" value="Leu-rich_rpt_typical-subtyp"/>
</dbReference>
<accession>A0A835LCH8</accession>
<feature type="transmembrane region" description="Helical" evidence="20">
    <location>
        <begin position="522"/>
        <end position="542"/>
    </location>
</feature>
<evidence type="ECO:0000256" key="3">
    <source>
        <dbReference type="ARBA" id="ARBA00012513"/>
    </source>
</evidence>
<keyword evidence="11" id="KW-0677">Repeat</keyword>
<keyword evidence="10" id="KW-0732">Signal</keyword>
<keyword evidence="7" id="KW-0433">Leucine-rich repeat</keyword>
<keyword evidence="23" id="KW-1185">Reference proteome</keyword>
<comment type="subcellular location">
    <subcellularLocation>
        <location evidence="2">Cell membrane</location>
    </subcellularLocation>
    <subcellularLocation>
        <location evidence="1">Membrane</location>
        <topology evidence="1">Single-pass membrane protein</topology>
    </subcellularLocation>
</comment>
<dbReference type="CDD" id="cd14066">
    <property type="entry name" value="STKc_IRAK"/>
    <property type="match status" value="2"/>
</dbReference>
<evidence type="ECO:0000256" key="9">
    <source>
        <dbReference type="ARBA" id="ARBA00022692"/>
    </source>
</evidence>
<keyword evidence="14" id="KW-0067">ATP-binding</keyword>
<dbReference type="Gene3D" id="2.60.120.430">
    <property type="entry name" value="Galactose-binding lectin"/>
    <property type="match status" value="2"/>
</dbReference>
<dbReference type="Pfam" id="PF11721">
    <property type="entry name" value="Malectin"/>
    <property type="match status" value="2"/>
</dbReference>
<dbReference type="SMART" id="SM00369">
    <property type="entry name" value="LRR_TYP"/>
    <property type="match status" value="7"/>
</dbReference>
<dbReference type="InterPro" id="IPR011009">
    <property type="entry name" value="Kinase-like_dom_sf"/>
</dbReference>
<name>A0A835LCH8_9MAGN</name>
<dbReference type="PROSITE" id="PS50011">
    <property type="entry name" value="PROTEIN_KINASE_DOM"/>
    <property type="match status" value="2"/>
</dbReference>
<feature type="region of interest" description="Disordered" evidence="19">
    <location>
        <begin position="1935"/>
        <end position="1973"/>
    </location>
</feature>
<evidence type="ECO:0000256" key="8">
    <source>
        <dbReference type="ARBA" id="ARBA00022679"/>
    </source>
</evidence>
<dbReference type="EC" id="2.7.11.1" evidence="3"/>
<evidence type="ECO:0000256" key="17">
    <source>
        <dbReference type="ARBA" id="ARBA00023170"/>
    </source>
</evidence>
<dbReference type="OrthoDB" id="663146at2759"/>
<keyword evidence="13" id="KW-0418">Kinase</keyword>
<keyword evidence="16 20" id="KW-0472">Membrane</keyword>
<keyword evidence="15 20" id="KW-1133">Transmembrane helix</keyword>
<dbReference type="InterPro" id="IPR000719">
    <property type="entry name" value="Prot_kinase_dom"/>
</dbReference>
<dbReference type="InterPro" id="IPR051824">
    <property type="entry name" value="LRR_Rcpt-Like_S/T_Kinase"/>
</dbReference>
<feature type="compositionally biased region" description="Polar residues" evidence="19">
    <location>
        <begin position="1935"/>
        <end position="1956"/>
    </location>
</feature>
<dbReference type="Pfam" id="PF00560">
    <property type="entry name" value="LRR_1"/>
    <property type="match status" value="4"/>
</dbReference>
<dbReference type="InterPro" id="IPR008271">
    <property type="entry name" value="Ser/Thr_kinase_AS"/>
</dbReference>
<evidence type="ECO:0000256" key="15">
    <source>
        <dbReference type="ARBA" id="ARBA00022989"/>
    </source>
</evidence>
<evidence type="ECO:0000256" key="18">
    <source>
        <dbReference type="ARBA" id="ARBA00023180"/>
    </source>
</evidence>
<dbReference type="PANTHER" id="PTHR48006">
    <property type="entry name" value="LEUCINE-RICH REPEAT-CONTAINING PROTEIN DDB_G0281931-RELATED"/>
    <property type="match status" value="1"/>
</dbReference>
<keyword evidence="18" id="KW-0325">Glycoprotein</keyword>
<evidence type="ECO:0000256" key="1">
    <source>
        <dbReference type="ARBA" id="ARBA00004167"/>
    </source>
</evidence>
<dbReference type="GO" id="GO:0005524">
    <property type="term" value="F:ATP binding"/>
    <property type="evidence" value="ECO:0007669"/>
    <property type="project" value="UniProtKB-KW"/>
</dbReference>
<dbReference type="Gene3D" id="1.10.510.10">
    <property type="entry name" value="Transferase(Phosphotransferase) domain 1"/>
    <property type="match status" value="2"/>
</dbReference>
<comment type="caution">
    <text evidence="22">The sequence shown here is derived from an EMBL/GenBank/DDBJ whole genome shotgun (WGS) entry which is preliminary data.</text>
</comment>
<evidence type="ECO:0000256" key="14">
    <source>
        <dbReference type="ARBA" id="ARBA00022840"/>
    </source>
</evidence>
<dbReference type="InterPro" id="IPR021720">
    <property type="entry name" value="Malectin_dom"/>
</dbReference>
<keyword evidence="9 20" id="KW-0812">Transmembrane</keyword>
<evidence type="ECO:0000256" key="10">
    <source>
        <dbReference type="ARBA" id="ARBA00022729"/>
    </source>
</evidence>
<dbReference type="FunFam" id="3.80.10.10:FF:000383">
    <property type="entry name" value="Leucine-rich repeat receptor protein kinase EMS1"/>
    <property type="match status" value="1"/>
</dbReference>
<evidence type="ECO:0000313" key="23">
    <source>
        <dbReference type="Proteomes" id="UP000631114"/>
    </source>
</evidence>
<evidence type="ECO:0000259" key="21">
    <source>
        <dbReference type="PROSITE" id="PS50011"/>
    </source>
</evidence>
<dbReference type="InterPro" id="IPR001611">
    <property type="entry name" value="Leu-rich_rpt"/>
</dbReference>
<organism evidence="22 23">
    <name type="scientific">Coptis chinensis</name>
    <dbReference type="NCBI Taxonomy" id="261450"/>
    <lineage>
        <taxon>Eukaryota</taxon>
        <taxon>Viridiplantae</taxon>
        <taxon>Streptophyta</taxon>
        <taxon>Embryophyta</taxon>
        <taxon>Tracheophyta</taxon>
        <taxon>Spermatophyta</taxon>
        <taxon>Magnoliopsida</taxon>
        <taxon>Ranunculales</taxon>
        <taxon>Ranunculaceae</taxon>
        <taxon>Coptidoideae</taxon>
        <taxon>Coptis</taxon>
    </lineage>
</organism>
<evidence type="ECO:0000256" key="19">
    <source>
        <dbReference type="SAM" id="MobiDB-lite"/>
    </source>
</evidence>
<dbReference type="FunFam" id="1.10.510.10:FF:000044">
    <property type="entry name" value="Putative LRR receptor-like serine/threonine-protein kinase"/>
    <property type="match status" value="2"/>
</dbReference>
<feature type="domain" description="Protein kinase" evidence="21">
    <location>
        <begin position="1629"/>
        <end position="1911"/>
    </location>
</feature>
<evidence type="ECO:0000256" key="7">
    <source>
        <dbReference type="ARBA" id="ARBA00022614"/>
    </source>
</evidence>
<dbReference type="Pfam" id="PF07714">
    <property type="entry name" value="PK_Tyr_Ser-Thr"/>
    <property type="match status" value="2"/>
</dbReference>
<dbReference type="InterPro" id="IPR001245">
    <property type="entry name" value="Ser-Thr/Tyr_kinase_cat_dom"/>
</dbReference>
<dbReference type="FunFam" id="3.80.10.10:FF:000298">
    <property type="entry name" value="Putative LRR receptor-like serine/threonine-protein kinase"/>
    <property type="match status" value="1"/>
</dbReference>
<dbReference type="Gene3D" id="3.30.200.20">
    <property type="entry name" value="Phosphorylase Kinase, domain 1"/>
    <property type="match status" value="2"/>
</dbReference>
<dbReference type="SMART" id="SM00220">
    <property type="entry name" value="S_TKc"/>
    <property type="match status" value="2"/>
</dbReference>
<dbReference type="InterPro" id="IPR032675">
    <property type="entry name" value="LRR_dom_sf"/>
</dbReference>
<reference evidence="22 23" key="1">
    <citation type="submission" date="2020-10" db="EMBL/GenBank/DDBJ databases">
        <title>The Coptis chinensis genome and diversification of protoberbering-type alkaloids.</title>
        <authorList>
            <person name="Wang B."/>
            <person name="Shu S."/>
            <person name="Song C."/>
            <person name="Liu Y."/>
        </authorList>
    </citation>
    <scope>NUCLEOTIDE SEQUENCE [LARGE SCALE GENOMIC DNA]</scope>
    <source>
        <strain evidence="22">HL-2020</strain>
        <tissue evidence="22">Leaf</tissue>
    </source>
</reference>
<evidence type="ECO:0000313" key="22">
    <source>
        <dbReference type="EMBL" id="KAF9587452.1"/>
    </source>
</evidence>
<feature type="domain" description="Protein kinase" evidence="21">
    <location>
        <begin position="583"/>
        <end position="841"/>
    </location>
</feature>
<dbReference type="SUPFAM" id="SSF52047">
    <property type="entry name" value="RNI-like"/>
    <property type="match status" value="1"/>
</dbReference>
<dbReference type="PANTHER" id="PTHR48006:SF34">
    <property type="entry name" value="OS08G0203700 PROTEIN"/>
    <property type="match status" value="1"/>
</dbReference>
<feature type="compositionally biased region" description="Polar residues" evidence="19">
    <location>
        <begin position="1963"/>
        <end position="1973"/>
    </location>
</feature>
<protein>
    <recommendedName>
        <fullName evidence="3">non-specific serine/threonine protein kinase</fullName>
        <ecNumber evidence="3">2.7.11.1</ecNumber>
    </recommendedName>
</protein>
<keyword evidence="6" id="KW-0597">Phosphoprotein</keyword>
<feature type="transmembrane region" description="Helical" evidence="20">
    <location>
        <begin position="1572"/>
        <end position="1594"/>
    </location>
</feature>
<dbReference type="PROSITE" id="PS00108">
    <property type="entry name" value="PROTEIN_KINASE_ST"/>
    <property type="match status" value="2"/>
</dbReference>
<evidence type="ECO:0000256" key="11">
    <source>
        <dbReference type="ARBA" id="ARBA00022737"/>
    </source>
</evidence>
<sequence>MSNRSSTRNSRKHHVVQGNSSLISYVYLLRRKLDQNFLTGPLPAFLGNLSALQTLSVSINALSGPIPPQLGGLRNLRLLAFGSNNFSGSLPPELGSLVNLEQIYMDSAGVSGPIPTTFVNLVNMQVMWASDNAFTGRIPDFIGNWTDLTSLRFQGNSFQGPIPSSYSNLISLTDLRISDLANVSPGISDSSLEFLRNIKNLTVLTLRNNLLTGTIPSNIGEYQQLQRLDFSFNNLVGQIPEPLFNLSSLSYLFLGNNNLFGTIPPQKSPLLLTVSVVANNLTFDSSSNSVLPSGINCIQRNFPCNRDSPLYSSFAINCGGLQKTSNDGTDFEAENSTLGPASYYVQDDRWAVSNIGVFGERFGAPYIQNNLEQVSGTLDPELFQTARLSPGSLRYFGLGLENGIYNVNLQFSETDNKDEGARNWERLGRRVFDIYLQGSLEIKDFNIRSAAGGAVNRAVQRDFKVQVSENFLEIHLFWAGKGTCCIPVQGFYGPSISAIRVTPDFQPTVSNRRPPMGSKKNMTGMIVGITLSIIGFLSIIWACTILCLRRKRSCGNEEEELLEIDNRLNIFSYAELRTATGDFNSTNKLGEGGFGPVYKGILSDGREVAVKKLLVTSHQGKSQFVAEISTISAVQHRNLVKLYGCCIEGSNRLLVYEYHKNKSLDQVLFGKNALHLDWPTRYSICLGAARGLAYLHEESKPRIIHRDVKASNILLDIELNPKISDFGLAKLGYLAPEYAMLGHLTEKADVFGFGVVALEILCGRSNADSSLEQERMYLLEWAWNLNGNNHGLELVDPILNSFNEEEAIRLLGVGLLCTQASPTMRPPMSRVVAMLTGDIEVSTVASRPGYLTDWQFNDMSIFNETSEYLTSEAPLRHLDSLSSATRALRSIFQQWQIELDTLSDGNPCTSAAVDISTTNIETTVGIKCNCTITNGTCHITQLNLDQNFLTGPLPAFLGNLSALQTLSVRTNALSGTIPPQLGGLRNLRILGFASNNFSGSLPPELGLLVSLEEMYIDSAGVGGQIPRTFANLVNMQVMNSRKHHVVQGNSSLISYIYLLRRELDQNYLTGPLPAFLGNLSALQTLSVRINALSGPIPGLRNLRLEDFQNFSTQYFILAFGSNNFSGSLPPELGSLVNLEQIFMDSAGVSGPIPTTFVNLVNMKVMWASDNAFTGRIPDFIGNWTNLTTLRFQGNSFRGPIPSSYSSLISLTDLRISDLANVSSSLEFLREMKNLTVLTLRNNLLSGTIPSNIGEYQQLQRLDFSFNNLVGQIPEPLFNLSSLSYLFLGNNSLFGTIPPQKSPLLLTVDLSYNRLSGSLPSWMTLRNVTLSVVANNLTFDSSINSVLPSGINCIQRNFPCNRDSPRYSSFAINCGGPQKTSTDGTVFEAENSTLGPVSYYVQDDRWAVSNIGVFGERFGAPYIQNNLAQASGTLDPELFQTARLSPGSLRYFGLGLENGRYNVSLQFSETGDNDEGARNWERLGRRVFDIYLQGSLEIKDFNIRSEAGGAINRAVQKKFEVQVSENFLEIHLFWAGKGTCCIPTQGFYGPSISAIRVTRDFQPTGSKKNRTGMIVGITLSIGLLSIICAFTILYLRRKRSSGNEEEELLEIDNRLNIFSYAELRTATGDFNSTNKLGEGGFGPVYKGILSDGREVAVKKLLVTSHQGKSQFVAEISTISAVQHRNLVKLYGCCIEGSNRLLVYEYHKNKSLDQVLFGKNALHLDWPTRYSICLGAARGLAYLHEDSKPRIIHRDVKASNILLDIELNPKISDFGLAKLYDDKKTHISTRIAGDHVKALLTLVGYLAPEYAMLGHLTEKADVFGFGVVALEILCGRPNADSSLEPERMYLLEWAWNLNGNNHGLELVDPILNSFNEEEAIRLLGVGLLCTQVSPTMRPAMSRVVAMLTGDIEVSTVASRPGYLTDWQFNDMSIFNGSPESSTSEAPLHRSNSLSSASKVSGADYSPTTVTQAMLH</sequence>
<keyword evidence="8" id="KW-0808">Transferase</keyword>
<keyword evidence="17" id="KW-0675">Receptor</keyword>
<evidence type="ECO:0000256" key="4">
    <source>
        <dbReference type="ARBA" id="ARBA00022475"/>
    </source>
</evidence>
<evidence type="ECO:0000256" key="20">
    <source>
        <dbReference type="SAM" id="Phobius"/>
    </source>
</evidence>
<evidence type="ECO:0000256" key="16">
    <source>
        <dbReference type="ARBA" id="ARBA00023136"/>
    </source>
</evidence>
<dbReference type="GO" id="GO:0005886">
    <property type="term" value="C:plasma membrane"/>
    <property type="evidence" value="ECO:0007669"/>
    <property type="project" value="UniProtKB-SubCell"/>
</dbReference>
<evidence type="ECO:0000256" key="13">
    <source>
        <dbReference type="ARBA" id="ARBA00022777"/>
    </source>
</evidence>
<dbReference type="Proteomes" id="UP000631114">
    <property type="component" value="Unassembled WGS sequence"/>
</dbReference>
<dbReference type="GO" id="GO:0004674">
    <property type="term" value="F:protein serine/threonine kinase activity"/>
    <property type="evidence" value="ECO:0007669"/>
    <property type="project" value="UniProtKB-KW"/>
</dbReference>
<evidence type="ECO:0000256" key="6">
    <source>
        <dbReference type="ARBA" id="ARBA00022553"/>
    </source>
</evidence>
<keyword evidence="5" id="KW-0723">Serine/threonine-protein kinase</keyword>
<dbReference type="FunFam" id="3.80.10.10:FF:001380">
    <property type="entry name" value="Os05g0256100 protein"/>
    <property type="match status" value="1"/>
</dbReference>
<keyword evidence="4" id="KW-1003">Cell membrane</keyword>
<dbReference type="FunFam" id="3.30.200.20:FF:000140">
    <property type="entry name" value="Leucine-rich repeat receptor-like protein kinase"/>
    <property type="match status" value="2"/>
</dbReference>
<evidence type="ECO:0000256" key="2">
    <source>
        <dbReference type="ARBA" id="ARBA00004236"/>
    </source>
</evidence>
<dbReference type="SUPFAM" id="SSF52058">
    <property type="entry name" value="L domain-like"/>
    <property type="match status" value="1"/>
</dbReference>